<dbReference type="SUPFAM" id="SSF55874">
    <property type="entry name" value="ATPase domain of HSP90 chaperone/DNA topoisomerase II/histidine kinase"/>
    <property type="match status" value="1"/>
</dbReference>
<dbReference type="Pfam" id="PF00672">
    <property type="entry name" value="HAMP"/>
    <property type="match status" value="1"/>
</dbReference>
<keyword evidence="7 11" id="KW-0812">Transmembrane</keyword>
<dbReference type="SUPFAM" id="SSF158472">
    <property type="entry name" value="HAMP domain-like"/>
    <property type="match status" value="1"/>
</dbReference>
<comment type="subcellular location">
    <subcellularLocation>
        <location evidence="2">Cell membrane</location>
        <topology evidence="2">Multi-pass membrane protein</topology>
    </subcellularLocation>
</comment>
<sequence length="721" mass="77829">MGGVTPPSQGARPKPPRPNMLKRLATAYAESVRLKLLALVLAPLLVGAPVLLMIVWAWGTQGYDQLLVNKVSSDLGTARQFFDRVQMSLRNGLEGVATSHRLALVLERGTPADLRRLLDEEAEEHGLDYLLLLDAGGMVRAGGSFAVPADRSGWSVVREALHGYAQHGLEVFAPAELEALNPALRRAAHTPLVPTRAARPDPRNVENQGAEDRGLMIQVAIPFDGPDGRLLGVLEGGVLLNGNQGIVDRLNTIVYQDASLPLGSQGTATLFLGDTRIATNVRLFEGQRALGTRASQAVADKVLDRGEPWLGSAFVVNDTYVSGYQPLSDTAGRRIGMLYVGFLESPLRDTLYKALAGLFLLFLLVSGLGTLVGLRGARAIFRPLERMAGVIARIEGGEDSARIGPTASRDELGRLARAFDHLLDSVAARRWELQRSAEELDRKVALRTAALEEANATLRRAQQQLVMNEKLTAIGELTAGVAHEINNPVAVIQGNLDLLREVLGDGIEPVRQEVRLIDEQTRRIHAIVTKLLQFARPGDFAGYAEPTDVNGVLSDCLVLTRHNLNRARVVVTLKAQAGGPVEMNRGELQQVLINLIVNAMQAMPEGGSLTLDSRDIGPDERLPGAEPFEGVLVGVEDTGHGIAAGDLARIFDPFFTTKKQTGTGLGLSISYAIVQRYGGRITVESVPGRGTRFTLWLRRQAVYSDQPTAPFFAAQRITAGG</sequence>
<dbReference type="PRINTS" id="PR00344">
    <property type="entry name" value="BCTRLSENSOR"/>
</dbReference>
<evidence type="ECO:0000256" key="5">
    <source>
        <dbReference type="ARBA" id="ARBA00022553"/>
    </source>
</evidence>
<dbReference type="SUPFAM" id="SSF47384">
    <property type="entry name" value="Homodimeric domain of signal transducing histidine kinase"/>
    <property type="match status" value="1"/>
</dbReference>
<organism evidence="14 15">
    <name type="scientific">Azospirillum brasilense</name>
    <dbReference type="NCBI Taxonomy" id="192"/>
    <lineage>
        <taxon>Bacteria</taxon>
        <taxon>Pseudomonadati</taxon>
        <taxon>Pseudomonadota</taxon>
        <taxon>Alphaproteobacteria</taxon>
        <taxon>Rhodospirillales</taxon>
        <taxon>Azospirillaceae</taxon>
        <taxon>Azospirillum</taxon>
    </lineage>
</organism>
<dbReference type="InterPro" id="IPR003594">
    <property type="entry name" value="HATPase_dom"/>
</dbReference>
<comment type="catalytic activity">
    <reaction evidence="1">
        <text>ATP + protein L-histidine = ADP + protein N-phospho-L-histidine.</text>
        <dbReference type="EC" id="2.7.13.3"/>
    </reaction>
</comment>
<dbReference type="GO" id="GO:0000155">
    <property type="term" value="F:phosphorelay sensor kinase activity"/>
    <property type="evidence" value="ECO:0007669"/>
    <property type="project" value="InterPro"/>
</dbReference>
<evidence type="ECO:0000256" key="10">
    <source>
        <dbReference type="ARBA" id="ARBA00023136"/>
    </source>
</evidence>
<keyword evidence="9 11" id="KW-1133">Transmembrane helix</keyword>
<evidence type="ECO:0000256" key="2">
    <source>
        <dbReference type="ARBA" id="ARBA00004651"/>
    </source>
</evidence>
<name>A0A560BYG7_AZOBR</name>
<dbReference type="InterPro" id="IPR003660">
    <property type="entry name" value="HAMP_dom"/>
</dbReference>
<keyword evidence="10 11" id="KW-0472">Membrane</keyword>
<evidence type="ECO:0000256" key="1">
    <source>
        <dbReference type="ARBA" id="ARBA00000085"/>
    </source>
</evidence>
<dbReference type="SMART" id="SM00304">
    <property type="entry name" value="HAMP"/>
    <property type="match status" value="1"/>
</dbReference>
<evidence type="ECO:0000256" key="11">
    <source>
        <dbReference type="SAM" id="Phobius"/>
    </source>
</evidence>
<dbReference type="InterPro" id="IPR004358">
    <property type="entry name" value="Sig_transdc_His_kin-like_C"/>
</dbReference>
<dbReference type="PROSITE" id="PS50885">
    <property type="entry name" value="HAMP"/>
    <property type="match status" value="1"/>
</dbReference>
<dbReference type="InterPro" id="IPR003661">
    <property type="entry name" value="HisK_dim/P_dom"/>
</dbReference>
<proteinExistence type="predicted"/>
<evidence type="ECO:0000256" key="4">
    <source>
        <dbReference type="ARBA" id="ARBA00022475"/>
    </source>
</evidence>
<comment type="caution">
    <text evidence="14">The sequence shown here is derived from an EMBL/GenBank/DDBJ whole genome shotgun (WGS) entry which is preliminary data.</text>
</comment>
<dbReference type="CDD" id="cd06225">
    <property type="entry name" value="HAMP"/>
    <property type="match status" value="1"/>
</dbReference>
<dbReference type="Gene3D" id="3.30.565.10">
    <property type="entry name" value="Histidine kinase-like ATPase, C-terminal domain"/>
    <property type="match status" value="1"/>
</dbReference>
<dbReference type="Pfam" id="PF17202">
    <property type="entry name" value="sCache_3_3"/>
    <property type="match status" value="1"/>
</dbReference>
<evidence type="ECO:0000256" key="9">
    <source>
        <dbReference type="ARBA" id="ARBA00022989"/>
    </source>
</evidence>
<evidence type="ECO:0000256" key="7">
    <source>
        <dbReference type="ARBA" id="ARBA00022692"/>
    </source>
</evidence>
<feature type="domain" description="HAMP" evidence="13">
    <location>
        <begin position="378"/>
        <end position="431"/>
    </location>
</feature>
<dbReference type="Pfam" id="PF02518">
    <property type="entry name" value="HATPase_c"/>
    <property type="match status" value="1"/>
</dbReference>
<dbReference type="SMART" id="SM00388">
    <property type="entry name" value="HisKA"/>
    <property type="match status" value="1"/>
</dbReference>
<dbReference type="InterPro" id="IPR036097">
    <property type="entry name" value="HisK_dim/P_sf"/>
</dbReference>
<dbReference type="GO" id="GO:0005886">
    <property type="term" value="C:plasma membrane"/>
    <property type="evidence" value="ECO:0007669"/>
    <property type="project" value="UniProtKB-SubCell"/>
</dbReference>
<dbReference type="Gene3D" id="6.10.340.10">
    <property type="match status" value="1"/>
</dbReference>
<evidence type="ECO:0000313" key="15">
    <source>
        <dbReference type="Proteomes" id="UP000318529"/>
    </source>
</evidence>
<evidence type="ECO:0000259" key="13">
    <source>
        <dbReference type="PROSITE" id="PS50885"/>
    </source>
</evidence>
<evidence type="ECO:0000256" key="8">
    <source>
        <dbReference type="ARBA" id="ARBA00022777"/>
    </source>
</evidence>
<dbReference type="PROSITE" id="PS50109">
    <property type="entry name" value="HIS_KIN"/>
    <property type="match status" value="1"/>
</dbReference>
<gene>
    <name evidence="14" type="ORF">FBZ83_115133</name>
</gene>
<evidence type="ECO:0000313" key="14">
    <source>
        <dbReference type="EMBL" id="TWA77655.1"/>
    </source>
</evidence>
<feature type="transmembrane region" description="Helical" evidence="11">
    <location>
        <begin position="354"/>
        <end position="377"/>
    </location>
</feature>
<dbReference type="Gene3D" id="1.10.287.130">
    <property type="match status" value="1"/>
</dbReference>
<evidence type="ECO:0000256" key="3">
    <source>
        <dbReference type="ARBA" id="ARBA00012438"/>
    </source>
</evidence>
<keyword evidence="8 14" id="KW-0418">Kinase</keyword>
<dbReference type="Proteomes" id="UP000318529">
    <property type="component" value="Unassembled WGS sequence"/>
</dbReference>
<keyword evidence="5" id="KW-0597">Phosphoprotein</keyword>
<accession>A0A560BYG7</accession>
<dbReference type="EC" id="2.7.13.3" evidence="3"/>
<evidence type="ECO:0000259" key="12">
    <source>
        <dbReference type="PROSITE" id="PS50109"/>
    </source>
</evidence>
<dbReference type="CDD" id="cd00082">
    <property type="entry name" value="HisKA"/>
    <property type="match status" value="1"/>
</dbReference>
<dbReference type="InterPro" id="IPR029151">
    <property type="entry name" value="Sensor-like_sf"/>
</dbReference>
<dbReference type="InterPro" id="IPR005467">
    <property type="entry name" value="His_kinase_dom"/>
</dbReference>
<dbReference type="InterPro" id="IPR036890">
    <property type="entry name" value="HATPase_C_sf"/>
</dbReference>
<keyword evidence="6" id="KW-0808">Transferase</keyword>
<dbReference type="AlphaFoldDB" id="A0A560BYG7"/>
<reference evidence="14 15" key="1">
    <citation type="submission" date="2019-06" db="EMBL/GenBank/DDBJ databases">
        <title>Genomic Encyclopedia of Type Strains, Phase IV (KMG-V): Genome sequencing to study the core and pangenomes of soil and plant-associated prokaryotes.</title>
        <authorList>
            <person name="Whitman W."/>
        </authorList>
    </citation>
    <scope>NUCLEOTIDE SEQUENCE [LARGE SCALE GENOMIC DNA]</scope>
    <source>
        <strain evidence="14 15">BR 11650</strain>
    </source>
</reference>
<feature type="domain" description="Histidine kinase" evidence="12">
    <location>
        <begin position="480"/>
        <end position="701"/>
    </location>
</feature>
<dbReference type="Pfam" id="PF00512">
    <property type="entry name" value="HisKA"/>
    <property type="match status" value="1"/>
</dbReference>
<feature type="transmembrane region" description="Helical" evidence="11">
    <location>
        <begin position="36"/>
        <end position="59"/>
    </location>
</feature>
<dbReference type="EMBL" id="VITH01000015">
    <property type="protein sequence ID" value="TWA77655.1"/>
    <property type="molecule type" value="Genomic_DNA"/>
</dbReference>
<keyword evidence="4" id="KW-1003">Cell membrane</keyword>
<dbReference type="SMART" id="SM00387">
    <property type="entry name" value="HATPase_c"/>
    <property type="match status" value="1"/>
</dbReference>
<dbReference type="PANTHER" id="PTHR43065">
    <property type="entry name" value="SENSOR HISTIDINE KINASE"/>
    <property type="match status" value="1"/>
</dbReference>
<dbReference type="SUPFAM" id="SSF103190">
    <property type="entry name" value="Sensory domain-like"/>
    <property type="match status" value="1"/>
</dbReference>
<protein>
    <recommendedName>
        <fullName evidence="3">histidine kinase</fullName>
        <ecNumber evidence="3">2.7.13.3</ecNumber>
    </recommendedName>
</protein>
<dbReference type="InterPro" id="IPR033463">
    <property type="entry name" value="sCache_3"/>
</dbReference>
<dbReference type="PANTHER" id="PTHR43065:SF22">
    <property type="entry name" value="HISTIDINE KINASE"/>
    <property type="match status" value="1"/>
</dbReference>
<evidence type="ECO:0000256" key="6">
    <source>
        <dbReference type="ARBA" id="ARBA00022679"/>
    </source>
</evidence>